<evidence type="ECO:0000256" key="1">
    <source>
        <dbReference type="ARBA" id="ARBA00008956"/>
    </source>
</evidence>
<reference evidence="7" key="2">
    <citation type="submission" date="2023-02" db="EMBL/GenBank/DDBJ databases">
        <authorList>
            <person name="Swenson N.G."/>
            <person name="Wegrzyn J.L."/>
            <person name="Mcevoy S.L."/>
        </authorList>
    </citation>
    <scope>NUCLEOTIDE SEQUENCE</scope>
    <source>
        <strain evidence="7">91603</strain>
        <tissue evidence="7">Leaf</tissue>
    </source>
</reference>
<dbReference type="GO" id="GO:0009908">
    <property type="term" value="P:flower development"/>
    <property type="evidence" value="ECO:0007669"/>
    <property type="project" value="UniProtKB-KW"/>
</dbReference>
<dbReference type="PANTHER" id="PTHR31791">
    <property type="entry name" value="FRIGIDA-LIKE PROTEIN 3-RELATED"/>
    <property type="match status" value="1"/>
</dbReference>
<evidence type="ECO:0000256" key="2">
    <source>
        <dbReference type="ARBA" id="ARBA00022473"/>
    </source>
</evidence>
<gene>
    <name evidence="7" type="ORF">LWI28_018955</name>
</gene>
<evidence type="ECO:0000313" key="8">
    <source>
        <dbReference type="Proteomes" id="UP001064489"/>
    </source>
</evidence>
<feature type="compositionally biased region" description="Polar residues" evidence="6">
    <location>
        <begin position="416"/>
        <end position="443"/>
    </location>
</feature>
<evidence type="ECO:0000256" key="3">
    <source>
        <dbReference type="ARBA" id="ARBA00022782"/>
    </source>
</evidence>
<keyword evidence="3 5" id="KW-0221">Differentiation</keyword>
<feature type="compositionally biased region" description="Polar residues" evidence="6">
    <location>
        <begin position="85"/>
        <end position="106"/>
    </location>
</feature>
<feature type="region of interest" description="Disordered" evidence="6">
    <location>
        <begin position="483"/>
        <end position="517"/>
    </location>
</feature>
<protein>
    <recommendedName>
        <fullName evidence="5">FRIGIDA-like protein</fullName>
    </recommendedName>
</protein>
<feature type="compositionally biased region" description="Polar residues" evidence="6">
    <location>
        <begin position="505"/>
        <end position="517"/>
    </location>
</feature>
<evidence type="ECO:0000256" key="5">
    <source>
        <dbReference type="RuleBase" id="RU364012"/>
    </source>
</evidence>
<feature type="compositionally biased region" description="Polar residues" evidence="6">
    <location>
        <begin position="65"/>
        <end position="74"/>
    </location>
</feature>
<keyword evidence="4 5" id="KW-0287">Flowering</keyword>
<sequence>MFLRLACSTNMSDEVLNSSQKPQLQQSFNLLKSHACKVANFTLLWQDLEQHFRFIHSQIESTLKNNHNTTTTPQPIKDDDDNNEKNPQNGQHPTTQLPVLSQNDNNPVVEIGDRDESEAITRRTGTVPVKNGKELVLYVKERVNGGKRRRDELYDLLKEFDDPGGLILEALKEFRLEGGGGGDVDFKTRKSCMMLLEEFLRVSERAVEGKVREEAMRLAVEWKGEVRVDKYWEVLGFLKLLIAFGLGGEFDSNEILKLFYSVLMGRQKTEQGPDLLRALGLADKASGMVRFYTANKIWFYGIYVLLVLRSPENFFKEDRRFEAIEYIFAFELVNEFPPVQLLMDEKNNAKKISKKMIRRESPNSLKAQNDAAEGEISALNRIMKVVEKYNLGSQFPSHNIINRIKQLRLPRERNSAAKTTSSNIQSWQQNGNKRTAPSPNTRQNKNKKLRTAAPNTSAATAPTIDSELHSHHQHKSLYEAQGGQYSTPSASIGASSKAAPYSAVGGTSKSTQPSSCQPVRLLTGSQQLTPSLGNNQLAGSAPVTTHLSSAARTFGLASGLNEDGGYGQFGLSTTPIANGMALSPYNRSSNLRTSPDYGMQTSSRTRTTRIAPNTNPSTFGYYDRPQSTSSLPGPYGISNAANRSSMQFGLAGTTTPMGVASVPSTNISVPFNLGDLLRASLNASFTTYGDCDNNSESSRYHHLIGHSYNLSGRIDCSDFILV</sequence>
<dbReference type="Proteomes" id="UP001064489">
    <property type="component" value="Chromosome 3"/>
</dbReference>
<dbReference type="PANTHER" id="PTHR31791:SF32">
    <property type="entry name" value="FRIGIDA-LIKE PROTEIN"/>
    <property type="match status" value="1"/>
</dbReference>
<comment type="caution">
    <text evidence="7">The sequence shown here is derived from an EMBL/GenBank/DDBJ whole genome shotgun (WGS) entry which is preliminary data.</text>
</comment>
<evidence type="ECO:0000256" key="4">
    <source>
        <dbReference type="ARBA" id="ARBA00023089"/>
    </source>
</evidence>
<evidence type="ECO:0000256" key="6">
    <source>
        <dbReference type="SAM" id="MobiDB-lite"/>
    </source>
</evidence>
<dbReference type="AlphaFoldDB" id="A0AAD5NYG7"/>
<keyword evidence="2 5" id="KW-0217">Developmental protein</keyword>
<feature type="compositionally biased region" description="Polar residues" evidence="6">
    <location>
        <begin position="483"/>
        <end position="494"/>
    </location>
</feature>
<feature type="region of interest" description="Disordered" evidence="6">
    <location>
        <begin position="587"/>
        <end position="625"/>
    </location>
</feature>
<reference evidence="7" key="1">
    <citation type="journal article" date="2022" name="Plant J.">
        <title>Strategies of tolerance reflected in two North American maple genomes.</title>
        <authorList>
            <person name="McEvoy S.L."/>
            <person name="Sezen U.U."/>
            <person name="Trouern-Trend A."/>
            <person name="McMahon S.M."/>
            <person name="Schaberg P.G."/>
            <person name="Yang J."/>
            <person name="Wegrzyn J.L."/>
            <person name="Swenson N.G."/>
        </authorList>
    </citation>
    <scope>NUCLEOTIDE SEQUENCE</scope>
    <source>
        <strain evidence="7">91603</strain>
    </source>
</reference>
<dbReference type="InterPro" id="IPR012474">
    <property type="entry name" value="Frigida"/>
</dbReference>
<name>A0AAD5NYG7_ACENE</name>
<organism evidence="7 8">
    <name type="scientific">Acer negundo</name>
    <name type="common">Box elder</name>
    <dbReference type="NCBI Taxonomy" id="4023"/>
    <lineage>
        <taxon>Eukaryota</taxon>
        <taxon>Viridiplantae</taxon>
        <taxon>Streptophyta</taxon>
        <taxon>Embryophyta</taxon>
        <taxon>Tracheophyta</taxon>
        <taxon>Spermatophyta</taxon>
        <taxon>Magnoliopsida</taxon>
        <taxon>eudicotyledons</taxon>
        <taxon>Gunneridae</taxon>
        <taxon>Pentapetalae</taxon>
        <taxon>rosids</taxon>
        <taxon>malvids</taxon>
        <taxon>Sapindales</taxon>
        <taxon>Sapindaceae</taxon>
        <taxon>Hippocastanoideae</taxon>
        <taxon>Acereae</taxon>
        <taxon>Acer</taxon>
    </lineage>
</organism>
<keyword evidence="8" id="KW-1185">Reference proteome</keyword>
<comment type="similarity">
    <text evidence="1 5">Belongs to the Frigida family.</text>
</comment>
<feature type="region of interest" description="Disordered" evidence="6">
    <location>
        <begin position="411"/>
        <end position="459"/>
    </location>
</feature>
<feature type="region of interest" description="Disordered" evidence="6">
    <location>
        <begin position="65"/>
        <end position="110"/>
    </location>
</feature>
<feature type="compositionally biased region" description="Polar residues" evidence="6">
    <location>
        <begin position="587"/>
        <end position="618"/>
    </location>
</feature>
<dbReference type="Pfam" id="PF07899">
    <property type="entry name" value="Frigida"/>
    <property type="match status" value="2"/>
</dbReference>
<dbReference type="GO" id="GO:0030154">
    <property type="term" value="P:cell differentiation"/>
    <property type="evidence" value="ECO:0007669"/>
    <property type="project" value="UniProtKB-KW"/>
</dbReference>
<accession>A0AAD5NYG7</accession>
<dbReference type="EMBL" id="JAJSOW010000100">
    <property type="protein sequence ID" value="KAI9186602.1"/>
    <property type="molecule type" value="Genomic_DNA"/>
</dbReference>
<evidence type="ECO:0000313" key="7">
    <source>
        <dbReference type="EMBL" id="KAI9186602.1"/>
    </source>
</evidence>
<proteinExistence type="inferred from homology"/>